<evidence type="ECO:0000259" key="1">
    <source>
        <dbReference type="Pfam" id="PF00561"/>
    </source>
</evidence>
<organism evidence="2">
    <name type="scientific">Gordonia amarae</name>
    <dbReference type="NCBI Taxonomy" id="36821"/>
    <lineage>
        <taxon>Bacteria</taxon>
        <taxon>Bacillati</taxon>
        <taxon>Actinomycetota</taxon>
        <taxon>Actinomycetes</taxon>
        <taxon>Mycobacteriales</taxon>
        <taxon>Gordoniaceae</taxon>
        <taxon>Gordonia</taxon>
    </lineage>
</organism>
<proteinExistence type="predicted"/>
<gene>
    <name evidence="2" type="ORF">GII30_15305</name>
</gene>
<dbReference type="PRINTS" id="PR00111">
    <property type="entry name" value="ABHYDROLASE"/>
</dbReference>
<dbReference type="InterPro" id="IPR000073">
    <property type="entry name" value="AB_hydrolase_1"/>
</dbReference>
<dbReference type="PANTHER" id="PTHR43798">
    <property type="entry name" value="MONOACYLGLYCEROL LIPASE"/>
    <property type="match status" value="1"/>
</dbReference>
<dbReference type="GO" id="GO:0016020">
    <property type="term" value="C:membrane"/>
    <property type="evidence" value="ECO:0007669"/>
    <property type="project" value="TreeGrafter"/>
</dbReference>
<dbReference type="InterPro" id="IPR029058">
    <property type="entry name" value="AB_hydrolase_fold"/>
</dbReference>
<dbReference type="AlphaFoldDB" id="A0A857KZJ4"/>
<protein>
    <submittedName>
        <fullName evidence="2">Alpha/beta fold hydrolase</fullName>
    </submittedName>
</protein>
<keyword evidence="2" id="KW-0378">Hydrolase</keyword>
<dbReference type="InterPro" id="IPR050266">
    <property type="entry name" value="AB_hydrolase_sf"/>
</dbReference>
<reference evidence="2" key="1">
    <citation type="journal article" date="2021" name="Nat. Microbiol.">
        <title>Cocultivation of an ultrasmall environmental parasitic bacterium with lytic ability against bacteria associated with wastewater foams.</title>
        <authorList>
            <person name="Batinovic S."/>
            <person name="Rose J.J.A."/>
            <person name="Ratcliffe J."/>
            <person name="Seviour R.J."/>
            <person name="Petrovski S."/>
        </authorList>
    </citation>
    <scope>NUCLEOTIDE SEQUENCE</scope>
    <source>
        <strain evidence="2">CON44</strain>
    </source>
</reference>
<dbReference type="EMBL" id="CP045810">
    <property type="protein sequence ID" value="QHN40333.1"/>
    <property type="molecule type" value="Genomic_DNA"/>
</dbReference>
<dbReference type="Gene3D" id="3.40.50.1820">
    <property type="entry name" value="alpha/beta hydrolase"/>
    <property type="match status" value="1"/>
</dbReference>
<dbReference type="SUPFAM" id="SSF53474">
    <property type="entry name" value="alpha/beta-Hydrolases"/>
    <property type="match status" value="1"/>
</dbReference>
<dbReference type="GO" id="GO:0016787">
    <property type="term" value="F:hydrolase activity"/>
    <property type="evidence" value="ECO:0007669"/>
    <property type="project" value="UniProtKB-KW"/>
</dbReference>
<sequence length="264" mass="29012">MRDFIVDVDGAQLKGTASDAPTVVLVHGMAGDRYDWDVLVHALPDRFPLLRYDLRGFGESAATDGVEFSHSDDLIAVLDAQRIDRAVLVGVSMGGAIVANTALNHPDRVSGLVLISPALTGWRWSRDWRTRWKDVAVLVQAGDLDAARDLWWSHPMFDAVRETPGAGDLREALNRYPGRQWLGDDQRRELPDAERLHALTTPTVLFSGGRDVEDMRLIADVIAAAAPNVDRIDFPDAGHMLHWERPADVAAAIPQLALTEPFAG</sequence>
<name>A0A857KZJ4_9ACTN</name>
<evidence type="ECO:0000313" key="2">
    <source>
        <dbReference type="EMBL" id="QHN40333.1"/>
    </source>
</evidence>
<accession>A0A857KZJ4</accession>
<dbReference type="Pfam" id="PF00561">
    <property type="entry name" value="Abhydrolase_1"/>
    <property type="match status" value="1"/>
</dbReference>
<dbReference type="PANTHER" id="PTHR43798:SF33">
    <property type="entry name" value="HYDROLASE, PUTATIVE (AFU_ORTHOLOGUE AFUA_2G14860)-RELATED"/>
    <property type="match status" value="1"/>
</dbReference>
<dbReference type="RefSeq" id="WP_005182080.1">
    <property type="nucleotide sequence ID" value="NZ_CP045804.1"/>
</dbReference>
<feature type="domain" description="AB hydrolase-1" evidence="1">
    <location>
        <begin position="21"/>
        <end position="246"/>
    </location>
</feature>